<evidence type="ECO:0000256" key="8">
    <source>
        <dbReference type="ARBA" id="ARBA00024343"/>
    </source>
</evidence>
<dbReference type="InterPro" id="IPR016177">
    <property type="entry name" value="DNA-bd_dom_sf"/>
</dbReference>
<accession>A0A9Q0CFV8</accession>
<comment type="caution">
    <text evidence="11">The sequence shown here is derived from an EMBL/GenBank/DDBJ whole genome shotgun (WGS) entry which is preliminary data.</text>
</comment>
<dbReference type="GO" id="GO:0005634">
    <property type="term" value="C:nucleus"/>
    <property type="evidence" value="ECO:0007669"/>
    <property type="project" value="UniProtKB-SubCell"/>
</dbReference>
<sequence>MESSSSSRSDYTTVWSAPPKKPSGRTKFRETRHPVYRGVRRRGTSNRWVCEVRNPNNKSRIWLGTFPTAEMAARAHDVAAIAFKGRSACLNFADSAWLLNIPPSFSSVKEMKQAAIEAAEALNSRNSSDSTENVSSSSSSTERVDEKEVVSSSQPVLITNSEAGDNQMEFWDENEDMNLGLYYASLAEALMLAPPVQCFGDLDDSHWCATVSLWS</sequence>
<dbReference type="PRINTS" id="PR00367">
    <property type="entry name" value="ETHRSPELEMNT"/>
</dbReference>
<dbReference type="GO" id="GO:0003700">
    <property type="term" value="F:DNA-binding transcription factor activity"/>
    <property type="evidence" value="ECO:0007669"/>
    <property type="project" value="InterPro"/>
</dbReference>
<evidence type="ECO:0000256" key="2">
    <source>
        <dbReference type="ARBA" id="ARBA00023015"/>
    </source>
</evidence>
<organism evidence="11 12">
    <name type="scientific">Rhynchospora breviuscula</name>
    <dbReference type="NCBI Taxonomy" id="2022672"/>
    <lineage>
        <taxon>Eukaryota</taxon>
        <taxon>Viridiplantae</taxon>
        <taxon>Streptophyta</taxon>
        <taxon>Embryophyta</taxon>
        <taxon>Tracheophyta</taxon>
        <taxon>Spermatophyta</taxon>
        <taxon>Magnoliopsida</taxon>
        <taxon>Liliopsida</taxon>
        <taxon>Poales</taxon>
        <taxon>Cyperaceae</taxon>
        <taxon>Cyperoideae</taxon>
        <taxon>Rhynchosporeae</taxon>
        <taxon>Rhynchospora</taxon>
    </lineage>
</organism>
<feature type="region of interest" description="Disordered" evidence="9">
    <location>
        <begin position="1"/>
        <end position="32"/>
    </location>
</feature>
<dbReference type="InterPro" id="IPR045277">
    <property type="entry name" value="DRE1A-I"/>
</dbReference>
<keyword evidence="4" id="KW-0238">DNA-binding</keyword>
<name>A0A9Q0CFV8_9POAL</name>
<keyword evidence="2" id="KW-0805">Transcription regulation</keyword>
<dbReference type="OrthoDB" id="778167at2759"/>
<dbReference type="PANTHER" id="PTHR31839:SF57">
    <property type="entry name" value="DEHYDRATION-RESPONSIVE ELEMENT-BINDING PROTEIN 1B"/>
    <property type="match status" value="1"/>
</dbReference>
<dbReference type="SMART" id="SM00380">
    <property type="entry name" value="AP2"/>
    <property type="match status" value="1"/>
</dbReference>
<keyword evidence="3" id="KW-0346">Stress response</keyword>
<dbReference type="CDD" id="cd00018">
    <property type="entry name" value="AP2"/>
    <property type="match status" value="1"/>
</dbReference>
<dbReference type="EMBL" id="JAMQYH010000003">
    <property type="protein sequence ID" value="KAJ1693189.1"/>
    <property type="molecule type" value="Genomic_DNA"/>
</dbReference>
<keyword evidence="6" id="KW-0804">Transcription</keyword>
<reference evidence="11" key="1">
    <citation type="journal article" date="2022" name="Cell">
        <title>Repeat-based holocentromeres influence genome architecture and karyotype evolution.</title>
        <authorList>
            <person name="Hofstatter P.G."/>
            <person name="Thangavel G."/>
            <person name="Lux T."/>
            <person name="Neumann P."/>
            <person name="Vondrak T."/>
            <person name="Novak P."/>
            <person name="Zhang M."/>
            <person name="Costa L."/>
            <person name="Castellani M."/>
            <person name="Scott A."/>
            <person name="Toegelov H."/>
            <person name="Fuchs J."/>
            <person name="Mata-Sucre Y."/>
            <person name="Dias Y."/>
            <person name="Vanzela A.L.L."/>
            <person name="Huettel B."/>
            <person name="Almeida C.C.S."/>
            <person name="Simkova H."/>
            <person name="Souza G."/>
            <person name="Pedrosa-Harand A."/>
            <person name="Macas J."/>
            <person name="Mayer K.F.X."/>
            <person name="Houben A."/>
            <person name="Marques A."/>
        </authorList>
    </citation>
    <scope>NUCLEOTIDE SEQUENCE</scope>
    <source>
        <strain evidence="11">RhyBre1mFocal</strain>
    </source>
</reference>
<evidence type="ECO:0000313" key="12">
    <source>
        <dbReference type="Proteomes" id="UP001151287"/>
    </source>
</evidence>
<evidence type="ECO:0000256" key="1">
    <source>
        <dbReference type="ARBA" id="ARBA00004123"/>
    </source>
</evidence>
<dbReference type="GO" id="GO:0003677">
    <property type="term" value="F:DNA binding"/>
    <property type="evidence" value="ECO:0007669"/>
    <property type="project" value="UniProtKB-KW"/>
</dbReference>
<comment type="similarity">
    <text evidence="8">Belongs to the AP2/ERF transcription factor family. ERF subfamily.</text>
</comment>
<dbReference type="SUPFAM" id="SSF54171">
    <property type="entry name" value="DNA-binding domain"/>
    <property type="match status" value="1"/>
</dbReference>
<evidence type="ECO:0000256" key="9">
    <source>
        <dbReference type="SAM" id="MobiDB-lite"/>
    </source>
</evidence>
<evidence type="ECO:0000256" key="5">
    <source>
        <dbReference type="ARBA" id="ARBA00023159"/>
    </source>
</evidence>
<keyword evidence="12" id="KW-1185">Reference proteome</keyword>
<proteinExistence type="inferred from homology"/>
<dbReference type="InterPro" id="IPR001471">
    <property type="entry name" value="AP2/ERF_dom"/>
</dbReference>
<dbReference type="PANTHER" id="PTHR31839">
    <property type="entry name" value="DEHYDRATION-RESPONSIVE ELEMENT-BINDING PROTEIN 1D"/>
    <property type="match status" value="1"/>
</dbReference>
<evidence type="ECO:0000259" key="10">
    <source>
        <dbReference type="PROSITE" id="PS51032"/>
    </source>
</evidence>
<dbReference type="AlphaFoldDB" id="A0A9Q0CFV8"/>
<dbReference type="Pfam" id="PF00847">
    <property type="entry name" value="AP2"/>
    <property type="match status" value="1"/>
</dbReference>
<keyword evidence="7" id="KW-0539">Nucleus</keyword>
<feature type="domain" description="AP2/ERF" evidence="10">
    <location>
        <begin position="35"/>
        <end position="93"/>
    </location>
</feature>
<gene>
    <name evidence="11" type="ORF">LUZ63_009887</name>
</gene>
<evidence type="ECO:0000313" key="11">
    <source>
        <dbReference type="EMBL" id="KAJ1693189.1"/>
    </source>
</evidence>
<comment type="subcellular location">
    <subcellularLocation>
        <location evidence="1">Nucleus</location>
    </subcellularLocation>
</comment>
<evidence type="ECO:0000256" key="6">
    <source>
        <dbReference type="ARBA" id="ARBA00023163"/>
    </source>
</evidence>
<evidence type="ECO:0000256" key="3">
    <source>
        <dbReference type="ARBA" id="ARBA00023016"/>
    </source>
</evidence>
<protein>
    <recommendedName>
        <fullName evidence="10">AP2/ERF domain-containing protein</fullName>
    </recommendedName>
</protein>
<evidence type="ECO:0000256" key="4">
    <source>
        <dbReference type="ARBA" id="ARBA00023125"/>
    </source>
</evidence>
<keyword evidence="5" id="KW-0010">Activator</keyword>
<dbReference type="PROSITE" id="PS51032">
    <property type="entry name" value="AP2_ERF"/>
    <property type="match status" value="1"/>
</dbReference>
<dbReference type="Gene3D" id="3.30.730.10">
    <property type="entry name" value="AP2/ERF domain"/>
    <property type="match status" value="1"/>
</dbReference>
<feature type="region of interest" description="Disordered" evidence="9">
    <location>
        <begin position="122"/>
        <end position="154"/>
    </location>
</feature>
<evidence type="ECO:0000256" key="7">
    <source>
        <dbReference type="ARBA" id="ARBA00023242"/>
    </source>
</evidence>
<dbReference type="InterPro" id="IPR036955">
    <property type="entry name" value="AP2/ERF_dom_sf"/>
</dbReference>
<feature type="compositionally biased region" description="Low complexity" evidence="9">
    <location>
        <begin position="124"/>
        <end position="141"/>
    </location>
</feature>
<dbReference type="Proteomes" id="UP001151287">
    <property type="component" value="Unassembled WGS sequence"/>
</dbReference>